<organism evidence="1 2">
    <name type="scientific">Neorhodopirellula lusitana</name>
    <dbReference type="NCBI Taxonomy" id="445327"/>
    <lineage>
        <taxon>Bacteria</taxon>
        <taxon>Pseudomonadati</taxon>
        <taxon>Planctomycetota</taxon>
        <taxon>Planctomycetia</taxon>
        <taxon>Pirellulales</taxon>
        <taxon>Pirellulaceae</taxon>
        <taxon>Neorhodopirellula</taxon>
    </lineage>
</organism>
<keyword evidence="2" id="KW-1185">Reference proteome</keyword>
<proteinExistence type="predicted"/>
<gene>
    <name evidence="1" type="ORF">SAMN06265222_11336</name>
</gene>
<accession>A0ABY1QJS6</accession>
<name>A0ABY1QJS6_9BACT</name>
<evidence type="ECO:0000313" key="1">
    <source>
        <dbReference type="EMBL" id="SMP70398.1"/>
    </source>
</evidence>
<sequence>MAGPTLKSVANNACKVLWEEHPGKSDQNL</sequence>
<dbReference type="Proteomes" id="UP001158067">
    <property type="component" value="Unassembled WGS sequence"/>
</dbReference>
<protein>
    <submittedName>
        <fullName evidence="1">Uncharacterized protein</fullName>
    </submittedName>
</protein>
<reference evidence="1 2" key="1">
    <citation type="submission" date="2017-05" db="EMBL/GenBank/DDBJ databases">
        <authorList>
            <person name="Varghese N."/>
            <person name="Submissions S."/>
        </authorList>
    </citation>
    <scope>NUCLEOTIDE SEQUENCE [LARGE SCALE GENOMIC DNA]</scope>
    <source>
        <strain evidence="1 2">DSM 25457</strain>
    </source>
</reference>
<evidence type="ECO:0000313" key="2">
    <source>
        <dbReference type="Proteomes" id="UP001158067"/>
    </source>
</evidence>
<dbReference type="EMBL" id="FXUG01000013">
    <property type="protein sequence ID" value="SMP70398.1"/>
    <property type="molecule type" value="Genomic_DNA"/>
</dbReference>
<comment type="caution">
    <text evidence="1">The sequence shown here is derived from an EMBL/GenBank/DDBJ whole genome shotgun (WGS) entry which is preliminary data.</text>
</comment>